<dbReference type="InterPro" id="IPR000847">
    <property type="entry name" value="LysR_HTH_N"/>
</dbReference>
<dbReference type="InterPro" id="IPR036390">
    <property type="entry name" value="WH_DNA-bd_sf"/>
</dbReference>
<keyword evidence="2" id="KW-0805">Transcription regulation</keyword>
<dbReference type="Pfam" id="PF00126">
    <property type="entry name" value="HTH_1"/>
    <property type="match status" value="1"/>
</dbReference>
<dbReference type="InterPro" id="IPR036388">
    <property type="entry name" value="WH-like_DNA-bd_sf"/>
</dbReference>
<evidence type="ECO:0000313" key="7">
    <source>
        <dbReference type="Proteomes" id="UP001320702"/>
    </source>
</evidence>
<dbReference type="PROSITE" id="PS50931">
    <property type="entry name" value="HTH_LYSR"/>
    <property type="match status" value="1"/>
</dbReference>
<protein>
    <submittedName>
        <fullName evidence="6">LysR family transcriptional regulator ArgP</fullName>
    </submittedName>
</protein>
<dbReference type="InterPro" id="IPR017685">
    <property type="entry name" value="ArgP"/>
</dbReference>
<reference evidence="6 7" key="1">
    <citation type="submission" date="2022-04" db="EMBL/GenBank/DDBJ databases">
        <title>Paracoccus sp. YLB-12 draft genome sequence.</title>
        <authorList>
            <person name="Yu L."/>
        </authorList>
    </citation>
    <scope>NUCLEOTIDE SEQUENCE [LARGE SCALE GENOMIC DNA]</scope>
    <source>
        <strain evidence="6 7">YLB-12</strain>
    </source>
</reference>
<accession>A0ABT2K9X9</accession>
<dbReference type="Pfam" id="PF03466">
    <property type="entry name" value="LysR_substrate"/>
    <property type="match status" value="1"/>
</dbReference>
<proteinExistence type="inferred from homology"/>
<feature type="domain" description="HTH lysR-type" evidence="5">
    <location>
        <begin position="2"/>
        <end position="58"/>
    </location>
</feature>
<keyword evidence="7" id="KW-1185">Reference proteome</keyword>
<organism evidence="6 7">
    <name type="scientific">Paracoccus maritimus</name>
    <dbReference type="NCBI Taxonomy" id="2933292"/>
    <lineage>
        <taxon>Bacteria</taxon>
        <taxon>Pseudomonadati</taxon>
        <taxon>Pseudomonadota</taxon>
        <taxon>Alphaproteobacteria</taxon>
        <taxon>Rhodobacterales</taxon>
        <taxon>Paracoccaceae</taxon>
        <taxon>Paracoccus</taxon>
    </lineage>
</organism>
<keyword evidence="4" id="KW-0804">Transcription</keyword>
<keyword evidence="3" id="KW-0238">DNA-binding</keyword>
<dbReference type="NCBIfam" id="TIGR03298">
    <property type="entry name" value="argP"/>
    <property type="match status" value="1"/>
</dbReference>
<evidence type="ECO:0000259" key="5">
    <source>
        <dbReference type="PROSITE" id="PS50931"/>
    </source>
</evidence>
<sequence>MLDYRALHALAEILRRGSFEAAAHALSVTPSAISQRIRLLEERCGSVLIDRGPPLRGTPAGLRLASHLDQVRLMESALMGGSDTGLPVLNIAINADSLASWAMVPLAAAPGLIDLIIDDQDHAQDWLRSGRVAAAITAAATPVAGCDIFPLGRMRYRATASPDFVARHFRGGIDADTLSRAPALRFNSKDGLQDRWVAAWLGRKLALPFHRIPSSQGFAEATRLGIGWGMNPEAMIAGDLGSGRLVDLAPDLPLDIGLVWQVARIAADALSPLTTAIRRAARVSLLPAQDHTAATDSPPREATQKT</sequence>
<dbReference type="PANTHER" id="PTHR30579">
    <property type="entry name" value="TRANSCRIPTIONAL REGULATOR"/>
    <property type="match status" value="1"/>
</dbReference>
<dbReference type="Gene3D" id="1.10.10.10">
    <property type="entry name" value="Winged helix-like DNA-binding domain superfamily/Winged helix DNA-binding domain"/>
    <property type="match status" value="1"/>
</dbReference>
<dbReference type="Proteomes" id="UP001320702">
    <property type="component" value="Unassembled WGS sequence"/>
</dbReference>
<evidence type="ECO:0000313" key="6">
    <source>
        <dbReference type="EMBL" id="MCT4332645.1"/>
    </source>
</evidence>
<dbReference type="RefSeq" id="WP_260276531.1">
    <property type="nucleotide sequence ID" value="NZ_JANAVZ010000003.1"/>
</dbReference>
<comment type="similarity">
    <text evidence="1">Belongs to the LysR transcriptional regulatory family.</text>
</comment>
<dbReference type="SUPFAM" id="SSF46785">
    <property type="entry name" value="Winged helix' DNA-binding domain"/>
    <property type="match status" value="1"/>
</dbReference>
<dbReference type="PANTHER" id="PTHR30579:SF2">
    <property type="entry name" value="HTH-TYPE TRANSCRIPTIONAL REGULATOR ARGP"/>
    <property type="match status" value="1"/>
</dbReference>
<dbReference type="InterPro" id="IPR050176">
    <property type="entry name" value="LTTR"/>
</dbReference>
<evidence type="ECO:0000256" key="4">
    <source>
        <dbReference type="ARBA" id="ARBA00023163"/>
    </source>
</evidence>
<gene>
    <name evidence="6" type="ORF">MU516_07160</name>
</gene>
<dbReference type="EMBL" id="JANAVZ010000003">
    <property type="protein sequence ID" value="MCT4332645.1"/>
    <property type="molecule type" value="Genomic_DNA"/>
</dbReference>
<dbReference type="Gene3D" id="3.40.190.290">
    <property type="match status" value="1"/>
</dbReference>
<evidence type="ECO:0000256" key="1">
    <source>
        <dbReference type="ARBA" id="ARBA00009437"/>
    </source>
</evidence>
<dbReference type="SUPFAM" id="SSF53850">
    <property type="entry name" value="Periplasmic binding protein-like II"/>
    <property type="match status" value="1"/>
</dbReference>
<dbReference type="InterPro" id="IPR005119">
    <property type="entry name" value="LysR_subst-bd"/>
</dbReference>
<comment type="caution">
    <text evidence="6">The sequence shown here is derived from an EMBL/GenBank/DDBJ whole genome shotgun (WGS) entry which is preliminary data.</text>
</comment>
<dbReference type="NCBIfam" id="NF002964">
    <property type="entry name" value="PRK03635.1"/>
    <property type="match status" value="1"/>
</dbReference>
<evidence type="ECO:0000256" key="3">
    <source>
        <dbReference type="ARBA" id="ARBA00023125"/>
    </source>
</evidence>
<name>A0ABT2K9X9_9RHOB</name>
<evidence type="ECO:0000256" key="2">
    <source>
        <dbReference type="ARBA" id="ARBA00023015"/>
    </source>
</evidence>